<reference evidence="8" key="1">
    <citation type="submission" date="2025-08" db="UniProtKB">
        <authorList>
            <consortium name="RefSeq"/>
        </authorList>
    </citation>
    <scope>IDENTIFICATION</scope>
    <source>
        <tissue evidence="8">Blood</tissue>
    </source>
</reference>
<keyword evidence="4" id="KW-0472">Membrane</keyword>
<dbReference type="InterPro" id="IPR000337">
    <property type="entry name" value="GPCR_3"/>
</dbReference>
<evidence type="ECO:0000256" key="6">
    <source>
        <dbReference type="ARBA" id="ARBA00023180"/>
    </source>
</evidence>
<dbReference type="InterPro" id="IPR028082">
    <property type="entry name" value="Peripla_BP_I"/>
</dbReference>
<evidence type="ECO:0000256" key="4">
    <source>
        <dbReference type="ARBA" id="ARBA00023136"/>
    </source>
</evidence>
<keyword evidence="6" id="KW-0325">Glycoprotein</keyword>
<dbReference type="PRINTS" id="PR00248">
    <property type="entry name" value="GPCRMGR"/>
</dbReference>
<name>A0ABM3ZJF9_PANGU</name>
<keyword evidence="5" id="KW-0675">Receptor</keyword>
<accession>A0ABM3ZJF9</accession>
<evidence type="ECO:0000256" key="3">
    <source>
        <dbReference type="ARBA" id="ARBA00022989"/>
    </source>
</evidence>
<dbReference type="GeneID" id="132712076"/>
<proteinExistence type="predicted"/>
<evidence type="ECO:0000313" key="8">
    <source>
        <dbReference type="RefSeq" id="XP_060548512.1"/>
    </source>
</evidence>
<evidence type="ECO:0000256" key="5">
    <source>
        <dbReference type="ARBA" id="ARBA00023170"/>
    </source>
</evidence>
<comment type="subcellular location">
    <subcellularLocation>
        <location evidence="1">Membrane</location>
        <topology evidence="1">Multi-pass membrane protein</topology>
    </subcellularLocation>
</comment>
<evidence type="ECO:0000256" key="1">
    <source>
        <dbReference type="ARBA" id="ARBA00004141"/>
    </source>
</evidence>
<organism evidence="7 8">
    <name type="scientific">Pantherophis guttatus</name>
    <name type="common">Corn snake</name>
    <name type="synonym">Elaphe guttata</name>
    <dbReference type="NCBI Taxonomy" id="94885"/>
    <lineage>
        <taxon>Eukaryota</taxon>
        <taxon>Metazoa</taxon>
        <taxon>Chordata</taxon>
        <taxon>Craniata</taxon>
        <taxon>Vertebrata</taxon>
        <taxon>Euteleostomi</taxon>
        <taxon>Lepidosauria</taxon>
        <taxon>Squamata</taxon>
        <taxon>Bifurcata</taxon>
        <taxon>Unidentata</taxon>
        <taxon>Episquamata</taxon>
        <taxon>Toxicofera</taxon>
        <taxon>Serpentes</taxon>
        <taxon>Colubroidea</taxon>
        <taxon>Colubridae</taxon>
        <taxon>Colubrinae</taxon>
        <taxon>Pantherophis</taxon>
    </lineage>
</organism>
<sequence length="209" mass="23192">MVQAKLHLVCQGLITGNYQQFLSLMFAVSEVNKDFLLLPNISLGFHIYGHFQREIEISLKSFSILSSRGQVVPGYKCDLQDTLLSVIGGLSAKSSRLMASIFSIFKVPQILPYLSNVQFNNSAGDEVSFSEDGLGSARYDLLNWLFLPNQSFVPMKVGQVNPDAPPGQDFTIKSGGIVWATKVSCKEMLKVQRKIHSLPEMQNIFLTGK</sequence>
<keyword evidence="7" id="KW-1185">Reference proteome</keyword>
<evidence type="ECO:0000256" key="2">
    <source>
        <dbReference type="ARBA" id="ARBA00022692"/>
    </source>
</evidence>
<dbReference type="PANTHER" id="PTHR24061">
    <property type="entry name" value="CALCIUM-SENSING RECEPTOR-RELATED"/>
    <property type="match status" value="1"/>
</dbReference>
<dbReference type="InterPro" id="IPR000068">
    <property type="entry name" value="GPCR_3_Ca_sens_rcpt-rel"/>
</dbReference>
<dbReference type="RefSeq" id="XP_060548512.1">
    <property type="nucleotide sequence ID" value="XM_060692529.1"/>
</dbReference>
<dbReference type="PANTHER" id="PTHR24061:SF599">
    <property type="entry name" value="G-PROTEIN COUPLED RECEPTORS FAMILY 3 PROFILE DOMAIN-CONTAINING PROTEIN"/>
    <property type="match status" value="1"/>
</dbReference>
<dbReference type="Proteomes" id="UP001652622">
    <property type="component" value="Unplaced"/>
</dbReference>
<dbReference type="SUPFAM" id="SSF53822">
    <property type="entry name" value="Periplasmic binding protein-like I"/>
    <property type="match status" value="2"/>
</dbReference>
<protein>
    <submittedName>
        <fullName evidence="8">Uncharacterized protein LOC132712076</fullName>
    </submittedName>
</protein>
<dbReference type="Gene3D" id="3.40.50.2300">
    <property type="match status" value="3"/>
</dbReference>
<evidence type="ECO:0000313" key="7">
    <source>
        <dbReference type="Proteomes" id="UP001652622"/>
    </source>
</evidence>
<keyword evidence="2" id="KW-0812">Transmembrane</keyword>
<keyword evidence="3" id="KW-1133">Transmembrane helix</keyword>
<gene>
    <name evidence="8" type="primary">LOC132712076</name>
</gene>